<keyword evidence="1" id="KW-0472">Membrane</keyword>
<dbReference type="OrthoDB" id="3395485at2"/>
<accession>A0A1C6SWR1</accession>
<evidence type="ECO:0000313" key="2">
    <source>
        <dbReference type="EMBL" id="SCL33723.1"/>
    </source>
</evidence>
<feature type="transmembrane region" description="Helical" evidence="1">
    <location>
        <begin position="79"/>
        <end position="98"/>
    </location>
</feature>
<sequence length="156" mass="15918">MRTEPIQIDGLAGPVVVTAPNFRPASITVGDQTATRTRANNYLLPAADGTMKEAKLHGGLFDAYPTIEIAGVKHRTGPAVPALLQILAVLPFVVFIFVLRGGLIGGLIGGIAMGVNLGIARGARSTPAKAGLMICVLAGGAVALLMIAGVLQRALA</sequence>
<gene>
    <name evidence="2" type="ORF">GA0070624_4806</name>
</gene>
<feature type="transmembrane region" description="Helical" evidence="1">
    <location>
        <begin position="104"/>
        <end position="123"/>
    </location>
</feature>
<evidence type="ECO:0000256" key="1">
    <source>
        <dbReference type="SAM" id="Phobius"/>
    </source>
</evidence>
<dbReference type="RefSeq" id="WP_091344756.1">
    <property type="nucleotide sequence ID" value="NZ_FMHV01000002.1"/>
</dbReference>
<evidence type="ECO:0000313" key="3">
    <source>
        <dbReference type="Proteomes" id="UP000199413"/>
    </source>
</evidence>
<protein>
    <submittedName>
        <fullName evidence="2">Uncharacterized protein</fullName>
    </submittedName>
</protein>
<dbReference type="EMBL" id="FMHV01000002">
    <property type="protein sequence ID" value="SCL33723.1"/>
    <property type="molecule type" value="Genomic_DNA"/>
</dbReference>
<keyword evidence="1" id="KW-1133">Transmembrane helix</keyword>
<keyword evidence="1" id="KW-0812">Transmembrane</keyword>
<name>A0A1C6SWR1_9ACTN</name>
<feature type="transmembrane region" description="Helical" evidence="1">
    <location>
        <begin position="130"/>
        <end position="151"/>
    </location>
</feature>
<reference evidence="3" key="1">
    <citation type="submission" date="2016-06" db="EMBL/GenBank/DDBJ databases">
        <authorList>
            <person name="Varghese N."/>
            <person name="Submissions Spin"/>
        </authorList>
    </citation>
    <scope>NUCLEOTIDE SEQUENCE [LARGE SCALE GENOMIC DNA]</scope>
    <source>
        <strain evidence="3">DSM 45431</strain>
    </source>
</reference>
<organism evidence="2 3">
    <name type="scientific">Micromonospora rhizosphaerae</name>
    <dbReference type="NCBI Taxonomy" id="568872"/>
    <lineage>
        <taxon>Bacteria</taxon>
        <taxon>Bacillati</taxon>
        <taxon>Actinomycetota</taxon>
        <taxon>Actinomycetes</taxon>
        <taxon>Micromonosporales</taxon>
        <taxon>Micromonosporaceae</taxon>
        <taxon>Micromonospora</taxon>
    </lineage>
</organism>
<keyword evidence="3" id="KW-1185">Reference proteome</keyword>
<dbReference type="Proteomes" id="UP000199413">
    <property type="component" value="Unassembled WGS sequence"/>
</dbReference>
<proteinExistence type="predicted"/>
<dbReference type="AlphaFoldDB" id="A0A1C6SWR1"/>